<gene>
    <name evidence="1" type="ORF">R6Y96_00555</name>
</gene>
<sequence>MMVPDILEKLRQMLLDMQHSGRLSHIEPGLYENARAYIEKLKEDYYSLENPLENREGGLIIEAIGSVNDTVQEIFSIRTRQILDLAFQQIEGEYVDKEETRKMLPEERAMFKRIVEAIEECREALIMGEAKLFAGEGVTDEVSCEEMEQTPTLTSPPTPRTPGLTAYALVHVCSDVESFMGLDGRTYVLKEGDIITLPEKNAELLCEHNIGLNIRLNK</sequence>
<evidence type="ECO:0000313" key="2">
    <source>
        <dbReference type="Proteomes" id="UP001305652"/>
    </source>
</evidence>
<protein>
    <recommendedName>
        <fullName evidence="3">DNA replication complex GINS family protein</fullName>
    </recommendedName>
</protein>
<dbReference type="EMBL" id="CP137642">
    <property type="protein sequence ID" value="WOX57779.1"/>
    <property type="molecule type" value="Genomic_DNA"/>
</dbReference>
<dbReference type="Proteomes" id="UP001305652">
    <property type="component" value="Chromosome"/>
</dbReference>
<name>A0AAX4FV72_9EURY</name>
<keyword evidence="2" id="KW-1185">Reference proteome</keyword>
<accession>A0AAX4FV72</accession>
<dbReference type="CDD" id="cd11714">
    <property type="entry name" value="GINS_A_archaea"/>
    <property type="match status" value="1"/>
</dbReference>
<proteinExistence type="predicted"/>
<dbReference type="AlphaFoldDB" id="A0AAX4FV72"/>
<dbReference type="Gene3D" id="1.20.58.1030">
    <property type="match status" value="1"/>
</dbReference>
<dbReference type="RefSeq" id="WP_318621516.1">
    <property type="nucleotide sequence ID" value="NZ_CP137642.1"/>
</dbReference>
<organism evidence="1 2">
    <name type="scientific">Methanoculleus receptaculi</name>
    <dbReference type="NCBI Taxonomy" id="394967"/>
    <lineage>
        <taxon>Archaea</taxon>
        <taxon>Methanobacteriati</taxon>
        <taxon>Methanobacteriota</taxon>
        <taxon>Stenosarchaea group</taxon>
        <taxon>Methanomicrobia</taxon>
        <taxon>Methanomicrobiales</taxon>
        <taxon>Methanomicrobiaceae</taxon>
        <taxon>Methanoculleus</taxon>
    </lineage>
</organism>
<dbReference type="Gene3D" id="3.40.5.50">
    <property type="match status" value="1"/>
</dbReference>
<reference evidence="1 2" key="1">
    <citation type="submission" date="2023-10" db="EMBL/GenBank/DDBJ databases">
        <title>The complete genome sequence of Methanoculleus receptaculi DSM 18860.</title>
        <authorList>
            <person name="Lai S.-J."/>
            <person name="You Y.-T."/>
            <person name="Chen S.-C."/>
        </authorList>
    </citation>
    <scope>NUCLEOTIDE SEQUENCE [LARGE SCALE GENOMIC DNA]</scope>
    <source>
        <strain evidence="1 2">DSM 18860</strain>
    </source>
</reference>
<evidence type="ECO:0000313" key="1">
    <source>
        <dbReference type="EMBL" id="WOX57779.1"/>
    </source>
</evidence>
<dbReference type="GeneID" id="85731602"/>
<evidence type="ECO:0008006" key="3">
    <source>
        <dbReference type="Google" id="ProtNLM"/>
    </source>
</evidence>
<dbReference type="KEGG" id="mrc:R6Y96_00555"/>